<evidence type="ECO:0000313" key="11">
    <source>
        <dbReference type="WBParaSite" id="EVEC_0000703601-mRNA-1"/>
    </source>
</evidence>
<dbReference type="PANTHER" id="PTHR22897:SF8">
    <property type="entry name" value="SULFHYDRYL OXIDASE"/>
    <property type="match status" value="1"/>
</dbReference>
<organism evidence="11">
    <name type="scientific">Enterobius vermicularis</name>
    <name type="common">Human pinworm</name>
    <dbReference type="NCBI Taxonomy" id="51028"/>
    <lineage>
        <taxon>Eukaryota</taxon>
        <taxon>Metazoa</taxon>
        <taxon>Ecdysozoa</taxon>
        <taxon>Nematoda</taxon>
        <taxon>Chromadorea</taxon>
        <taxon>Rhabditida</taxon>
        <taxon>Spirurina</taxon>
        <taxon>Oxyuridomorpha</taxon>
        <taxon>Oxyuroidea</taxon>
        <taxon>Oxyuridae</taxon>
        <taxon>Enterobius</taxon>
    </lineage>
</organism>
<dbReference type="Pfam" id="PF04777">
    <property type="entry name" value="Evr1_Alr"/>
    <property type="match status" value="1"/>
</dbReference>
<evidence type="ECO:0000313" key="9">
    <source>
        <dbReference type="EMBL" id="VDD91806.1"/>
    </source>
</evidence>
<dbReference type="GO" id="GO:0006457">
    <property type="term" value="P:protein folding"/>
    <property type="evidence" value="ECO:0007669"/>
    <property type="project" value="TreeGrafter"/>
</dbReference>
<evidence type="ECO:0000256" key="1">
    <source>
        <dbReference type="ARBA" id="ARBA00001974"/>
    </source>
</evidence>
<reference evidence="11" key="1">
    <citation type="submission" date="2017-02" db="UniProtKB">
        <authorList>
            <consortium name="WormBaseParasite"/>
        </authorList>
    </citation>
    <scope>IDENTIFICATION</scope>
</reference>
<dbReference type="GO" id="GO:0005615">
    <property type="term" value="C:extracellular space"/>
    <property type="evidence" value="ECO:0007669"/>
    <property type="project" value="TreeGrafter"/>
</dbReference>
<sequence length="258" mass="30175">MEVGRSGGVLSGKNLSALIGFIDLLINNLPLNSITEVQGVNQTLAYSHYAVALLKNMKTFFEERKHLDEIQLSDYQGEFARREAEYFNPFPINDEWEHCAGSTPQFRGYTCGLWTLFHAITVQAYKNGFGREDFEPLEALYAIRDWVSEFFGCKYCRDHFLKMTMKTFPIETHVDAPEDVYVYLWKAHNIVNARLRSRDTEDPEFPKYQFPPHFLCPRCSKDSVVDEDQVKHFLVDYYSFIKPYRKTSMSPTAFRRRL</sequence>
<name>A0A0N4V9C7_ENTVE</name>
<dbReference type="GO" id="GO:0016971">
    <property type="term" value="F:flavin-dependent sulfhydryl oxidase activity"/>
    <property type="evidence" value="ECO:0007669"/>
    <property type="project" value="InterPro"/>
</dbReference>
<evidence type="ECO:0000256" key="3">
    <source>
        <dbReference type="ARBA" id="ARBA00022729"/>
    </source>
</evidence>
<proteinExistence type="predicted"/>
<dbReference type="Gene3D" id="1.20.120.1960">
    <property type="entry name" value="QSOX sulfhydryl oxidase domain"/>
    <property type="match status" value="1"/>
</dbReference>
<keyword evidence="6" id="KW-1015">Disulfide bond</keyword>
<evidence type="ECO:0000256" key="5">
    <source>
        <dbReference type="ARBA" id="ARBA00023002"/>
    </source>
</evidence>
<dbReference type="FunFam" id="1.20.120.310:FF:000005">
    <property type="entry name" value="Sulfhydryl oxidase"/>
    <property type="match status" value="1"/>
</dbReference>
<comment type="catalytic activity">
    <reaction evidence="7">
        <text>2 R'C(R)SH + O2 = R'C(R)S-S(R)CR' + H2O2</text>
        <dbReference type="Rhea" id="RHEA:17357"/>
        <dbReference type="ChEBI" id="CHEBI:15379"/>
        <dbReference type="ChEBI" id="CHEBI:16240"/>
        <dbReference type="ChEBI" id="CHEBI:16520"/>
        <dbReference type="ChEBI" id="CHEBI:17412"/>
        <dbReference type="EC" id="1.8.3.2"/>
    </reaction>
</comment>
<dbReference type="AlphaFoldDB" id="A0A0N4V9C7"/>
<evidence type="ECO:0000259" key="8">
    <source>
        <dbReference type="PROSITE" id="PS51324"/>
    </source>
</evidence>
<evidence type="ECO:0000256" key="7">
    <source>
        <dbReference type="RuleBase" id="RU371123"/>
    </source>
</evidence>
<keyword evidence="4 7" id="KW-0274">FAD</keyword>
<evidence type="ECO:0000256" key="4">
    <source>
        <dbReference type="ARBA" id="ARBA00022827"/>
    </source>
</evidence>
<keyword evidence="2 7" id="KW-0285">Flavoprotein</keyword>
<keyword evidence="10" id="KW-1185">Reference proteome</keyword>
<accession>A0A0N4V9C7</accession>
<reference evidence="9 10" key="2">
    <citation type="submission" date="2018-10" db="EMBL/GenBank/DDBJ databases">
        <authorList>
            <consortium name="Pathogen Informatics"/>
        </authorList>
    </citation>
    <scope>NUCLEOTIDE SEQUENCE [LARGE SCALE GENOMIC DNA]</scope>
</reference>
<keyword evidence="5 7" id="KW-0560">Oxidoreductase</keyword>
<keyword evidence="3" id="KW-0732">Signal</keyword>
<dbReference type="InterPro" id="IPR017905">
    <property type="entry name" value="ERV/ALR_sulphydryl_oxidase"/>
</dbReference>
<dbReference type="PROSITE" id="PS51324">
    <property type="entry name" value="ERV_ALR"/>
    <property type="match status" value="1"/>
</dbReference>
<feature type="domain" description="ERV/ALR sulfhydryl oxidase" evidence="8">
    <location>
        <begin position="102"/>
        <end position="210"/>
    </location>
</feature>
<dbReference type="EMBL" id="UXUI01008559">
    <property type="protein sequence ID" value="VDD91806.1"/>
    <property type="molecule type" value="Genomic_DNA"/>
</dbReference>
<dbReference type="InterPro" id="IPR042568">
    <property type="entry name" value="QSOX_FAD-bd_sf"/>
</dbReference>
<evidence type="ECO:0000313" key="10">
    <source>
        <dbReference type="Proteomes" id="UP000274131"/>
    </source>
</evidence>
<dbReference type="GO" id="GO:0000139">
    <property type="term" value="C:Golgi membrane"/>
    <property type="evidence" value="ECO:0007669"/>
    <property type="project" value="TreeGrafter"/>
</dbReference>
<comment type="cofactor">
    <cofactor evidence="1 7">
        <name>FAD</name>
        <dbReference type="ChEBI" id="CHEBI:57692"/>
    </cofactor>
</comment>
<dbReference type="Proteomes" id="UP000274131">
    <property type="component" value="Unassembled WGS sequence"/>
</dbReference>
<protein>
    <recommendedName>
        <fullName evidence="7">Sulfhydryl oxidase</fullName>
        <ecNumber evidence="7">1.8.3.2</ecNumber>
    </recommendedName>
</protein>
<dbReference type="OrthoDB" id="59470at2759"/>
<dbReference type="InterPro" id="IPR039798">
    <property type="entry name" value="Sulfhydryl_oxidase"/>
</dbReference>
<dbReference type="GO" id="GO:0003756">
    <property type="term" value="F:protein disulfide isomerase activity"/>
    <property type="evidence" value="ECO:0007669"/>
    <property type="project" value="TreeGrafter"/>
</dbReference>
<dbReference type="SUPFAM" id="SSF69000">
    <property type="entry name" value="FAD-dependent thiol oxidase"/>
    <property type="match status" value="1"/>
</dbReference>
<dbReference type="WBParaSite" id="EVEC_0000703601-mRNA-1">
    <property type="protein sequence ID" value="EVEC_0000703601-mRNA-1"/>
    <property type="gene ID" value="EVEC_0000703601"/>
</dbReference>
<evidence type="ECO:0000256" key="6">
    <source>
        <dbReference type="ARBA" id="ARBA00023157"/>
    </source>
</evidence>
<dbReference type="STRING" id="51028.A0A0N4V9C7"/>
<gene>
    <name evidence="9" type="ORF">EVEC_LOCUS6557</name>
</gene>
<evidence type="ECO:0000256" key="2">
    <source>
        <dbReference type="ARBA" id="ARBA00022630"/>
    </source>
</evidence>
<dbReference type="PANTHER" id="PTHR22897">
    <property type="entry name" value="QUIESCIN Q6-RELATED SULFHYDRYL OXIDASE"/>
    <property type="match status" value="1"/>
</dbReference>
<dbReference type="InterPro" id="IPR036774">
    <property type="entry name" value="ERV/ALR_sulphydryl_oxid_sf"/>
</dbReference>
<dbReference type="Gene3D" id="1.20.120.310">
    <property type="entry name" value="ERV/ALR sulfhydryl oxidase domain"/>
    <property type="match status" value="1"/>
</dbReference>
<dbReference type="EC" id="1.8.3.2" evidence="7"/>